<organism evidence="1 2">
    <name type="scientific">Alistipes timonensis JC136</name>
    <dbReference type="NCBI Taxonomy" id="1033731"/>
    <lineage>
        <taxon>Bacteria</taxon>
        <taxon>Pseudomonadati</taxon>
        <taxon>Bacteroidota</taxon>
        <taxon>Bacteroidia</taxon>
        <taxon>Bacteroidales</taxon>
        <taxon>Rikenellaceae</taxon>
        <taxon>Alistipes</taxon>
    </lineage>
</organism>
<accession>A0A1H4CAR7</accession>
<reference evidence="1 2" key="1">
    <citation type="submission" date="2016-10" db="EMBL/GenBank/DDBJ databases">
        <authorList>
            <person name="de Groot N.N."/>
        </authorList>
    </citation>
    <scope>NUCLEOTIDE SEQUENCE [LARGE SCALE GENOMIC DNA]</scope>
    <source>
        <strain evidence="1 2">DSM 25383</strain>
    </source>
</reference>
<gene>
    <name evidence="1" type="ORF">SAMN05444145_104239</name>
</gene>
<protein>
    <submittedName>
        <fullName evidence="1">DGQHR domain-containing protein</fullName>
    </submittedName>
</protein>
<dbReference type="InterPro" id="IPR017601">
    <property type="entry name" value="DGQHR-contain_dom"/>
</dbReference>
<sequence>MATIKKRKKVKLTTHQIEKKKHTQEIQSIFTKAGFSRVPNIADKEIEFKGRKGDFDDVFVYQNIIVLVEYTVKSKELGEHLLPKKVLYDLIQGDKQGFIEYLKEHFSSFKEALGNYYGIDHYRVIQIYCSKYHLNKEYKQHLPYLIYLDYPIVKYFQEVVNRIKLSAKYELFNFMRLKTEDIGQNVFSNLSEYCKVAGTVLPESASNFKRGYKVVSFYIAPKELLEKSYVLRQDGWNDSLGVYQRMLVAKKMTSIREYLVHERRVFINNLLVTLPSDTKLIDKSTGQIVDPSKLNKTQPVEIQIPNRYNTIGLIDGQHRVYAYHEDNPNSSSEKIISLLRDQQNMLVSGIIYPDSISTQEKTEFEAKLFLEINSNQANAKTELKQKIGLLLRPFSSESIARSVIMKLNEEGPLLDVFETSFFDKDKVKTTSIVSFGVKSLVKLSGNDSLYCLWANPHKSGLLKGEEIRLLDEYKSFCVKEINEFFLPIKIITSNAGNWTSDRNNPNRVLSTTVINGFIICLRKLIANNKTGNSEFYLKKLAPIATINFEEFKSSQYNKLAEKIYKECFDE</sequence>
<evidence type="ECO:0000313" key="1">
    <source>
        <dbReference type="EMBL" id="SEA57511.1"/>
    </source>
</evidence>
<name>A0A1H4CAR7_9BACT</name>
<keyword evidence="2" id="KW-1185">Reference proteome</keyword>
<dbReference type="AlphaFoldDB" id="A0A1H4CAR7"/>
<proteinExistence type="predicted"/>
<dbReference type="EMBL" id="FNRI01000004">
    <property type="protein sequence ID" value="SEA57511.1"/>
    <property type="molecule type" value="Genomic_DNA"/>
</dbReference>
<dbReference type="NCBIfam" id="TIGR03187">
    <property type="entry name" value="DGQHR"/>
    <property type="match status" value="1"/>
</dbReference>
<dbReference type="Proteomes" id="UP000183253">
    <property type="component" value="Unassembled WGS sequence"/>
</dbReference>
<evidence type="ECO:0000313" key="2">
    <source>
        <dbReference type="Proteomes" id="UP000183253"/>
    </source>
</evidence>